<evidence type="ECO:0000313" key="1">
    <source>
        <dbReference type="EMBL" id="CEG47191.1"/>
    </source>
</evidence>
<accession>A0A0P1AZ95</accession>
<organism evidence="1 2">
    <name type="scientific">Plasmopara halstedii</name>
    <name type="common">Downy mildew of sunflower</name>
    <dbReference type="NCBI Taxonomy" id="4781"/>
    <lineage>
        <taxon>Eukaryota</taxon>
        <taxon>Sar</taxon>
        <taxon>Stramenopiles</taxon>
        <taxon>Oomycota</taxon>
        <taxon>Peronosporomycetes</taxon>
        <taxon>Peronosporales</taxon>
        <taxon>Peronosporaceae</taxon>
        <taxon>Plasmopara</taxon>
    </lineage>
</organism>
<keyword evidence="2" id="KW-1185">Reference proteome</keyword>
<dbReference type="AlphaFoldDB" id="A0A0P1AZ95"/>
<dbReference type="Proteomes" id="UP000054928">
    <property type="component" value="Unassembled WGS sequence"/>
</dbReference>
<proteinExistence type="predicted"/>
<name>A0A0P1AZ95_PLAHL</name>
<evidence type="ECO:0000313" key="2">
    <source>
        <dbReference type="Proteomes" id="UP000054928"/>
    </source>
</evidence>
<reference evidence="2" key="1">
    <citation type="submission" date="2014-09" db="EMBL/GenBank/DDBJ databases">
        <authorList>
            <person name="Sharma Rahul"/>
            <person name="Thines Marco"/>
        </authorList>
    </citation>
    <scope>NUCLEOTIDE SEQUENCE [LARGE SCALE GENOMIC DNA]</scope>
</reference>
<dbReference type="GeneID" id="36398895"/>
<sequence length="71" mass="7991">MCVSYKIPALYTNQLVVNGKNIFPSRKTVGKAYNTVQWLLNMFATKKTLAQSMKNCLTAKMIALLDYAAEK</sequence>
<dbReference type="RefSeq" id="XP_024583560.1">
    <property type="nucleotide sequence ID" value="XM_024718131.1"/>
</dbReference>
<dbReference type="EMBL" id="CCYD01002371">
    <property type="protein sequence ID" value="CEG47191.1"/>
    <property type="molecule type" value="Genomic_DNA"/>
</dbReference>
<protein>
    <submittedName>
        <fullName evidence="1">Uncharacterized protein</fullName>
    </submittedName>
</protein>